<comment type="caution">
    <text evidence="2">The sequence shown here is derived from an EMBL/GenBank/DDBJ whole genome shotgun (WGS) entry which is preliminary data.</text>
</comment>
<accession>A0ABR3F1B0</accession>
<dbReference type="EMBL" id="JBAHYK010001215">
    <property type="protein sequence ID" value="KAL0568986.1"/>
    <property type="molecule type" value="Genomic_DNA"/>
</dbReference>
<keyword evidence="1" id="KW-0472">Membrane</keyword>
<keyword evidence="3" id="KW-1185">Reference proteome</keyword>
<organism evidence="2 3">
    <name type="scientific">Marasmius crinis-equi</name>
    <dbReference type="NCBI Taxonomy" id="585013"/>
    <lineage>
        <taxon>Eukaryota</taxon>
        <taxon>Fungi</taxon>
        <taxon>Dikarya</taxon>
        <taxon>Basidiomycota</taxon>
        <taxon>Agaricomycotina</taxon>
        <taxon>Agaricomycetes</taxon>
        <taxon>Agaricomycetidae</taxon>
        <taxon>Agaricales</taxon>
        <taxon>Marasmiineae</taxon>
        <taxon>Marasmiaceae</taxon>
        <taxon>Marasmius</taxon>
    </lineage>
</organism>
<proteinExistence type="predicted"/>
<sequence>MVNALFFPEFIIIWAIKQRYAAGVIAKRYKSYGWTRAHGFLCIMDGLALYDKNGKFRCYIRDGDRIEEPNSRPVTISRWDRDERNSAREIEKYLEKKGILPRSYKPRRNCDSLLEYLLSRRLINITELDITDNLNHSNVFAKLSALLSIGWFILQIAARLVNKLAITQVEVIALTFTVLNAAVYALWWEKPQGVRHPVRITWEPVVAKKEPEPCSFFSMRTFRDLWSRLKADWFGMGKEYGYWTMIPGIYPASLFCIAGFTMAIGYNDSFHETTTGRAQYGGLIDWPKHARWWYSYRVLVMFFSAGSGTFYFIGGAIRGNPLSLSEGIWLSCSGFMALCAHFSADAAILRVELNAAILDGEGDKGFIWVNLVAIILYVVARVSLVVIAIRNLLTDNVPDSAYRQVDWVKLIPHIG</sequence>
<reference evidence="2 3" key="1">
    <citation type="submission" date="2024-02" db="EMBL/GenBank/DDBJ databases">
        <title>A draft genome for the cacao thread blight pathogen Marasmius crinis-equi.</title>
        <authorList>
            <person name="Cohen S.P."/>
            <person name="Baruah I.K."/>
            <person name="Amoako-Attah I."/>
            <person name="Bukari Y."/>
            <person name="Meinhardt L.W."/>
            <person name="Bailey B.A."/>
        </authorList>
    </citation>
    <scope>NUCLEOTIDE SEQUENCE [LARGE SCALE GENOMIC DNA]</scope>
    <source>
        <strain evidence="2 3">GH-76</strain>
    </source>
</reference>
<feature type="transmembrane region" description="Helical" evidence="1">
    <location>
        <begin position="368"/>
        <end position="393"/>
    </location>
</feature>
<dbReference type="PANTHER" id="PTHR35043:SF7">
    <property type="entry name" value="TRANSCRIPTION FACTOR DOMAIN-CONTAINING PROTEIN"/>
    <property type="match status" value="1"/>
</dbReference>
<feature type="transmembrane region" description="Helical" evidence="1">
    <location>
        <begin position="164"/>
        <end position="187"/>
    </location>
</feature>
<name>A0ABR3F1B0_9AGAR</name>
<evidence type="ECO:0000313" key="2">
    <source>
        <dbReference type="EMBL" id="KAL0568986.1"/>
    </source>
</evidence>
<dbReference type="PANTHER" id="PTHR35043">
    <property type="entry name" value="TRANSCRIPTION FACTOR DOMAIN-CONTAINING PROTEIN"/>
    <property type="match status" value="1"/>
</dbReference>
<feature type="transmembrane region" description="Helical" evidence="1">
    <location>
        <begin position="328"/>
        <end position="348"/>
    </location>
</feature>
<feature type="transmembrane region" description="Helical" evidence="1">
    <location>
        <begin position="240"/>
        <end position="266"/>
    </location>
</feature>
<feature type="transmembrane region" description="Helical" evidence="1">
    <location>
        <begin position="294"/>
        <end position="316"/>
    </location>
</feature>
<gene>
    <name evidence="2" type="ORF">V5O48_012985</name>
</gene>
<evidence type="ECO:0000313" key="3">
    <source>
        <dbReference type="Proteomes" id="UP001465976"/>
    </source>
</evidence>
<dbReference type="Proteomes" id="UP001465976">
    <property type="component" value="Unassembled WGS sequence"/>
</dbReference>
<keyword evidence="1" id="KW-0812">Transmembrane</keyword>
<evidence type="ECO:0000256" key="1">
    <source>
        <dbReference type="SAM" id="Phobius"/>
    </source>
</evidence>
<keyword evidence="1" id="KW-1133">Transmembrane helix</keyword>
<protein>
    <submittedName>
        <fullName evidence="2">Uncharacterized protein</fullName>
    </submittedName>
</protein>
<feature type="transmembrane region" description="Helical" evidence="1">
    <location>
        <begin position="139"/>
        <end position="158"/>
    </location>
</feature>